<dbReference type="Gene3D" id="3.90.550.10">
    <property type="entry name" value="Spore Coat Polysaccharide Biosynthesis Protein SpsA, Chain A"/>
    <property type="match status" value="1"/>
</dbReference>
<dbReference type="PANTHER" id="PTHR21485">
    <property type="entry name" value="HAD SUPERFAMILY MEMBERS CMAS AND KDSC"/>
    <property type="match status" value="1"/>
</dbReference>
<dbReference type="SUPFAM" id="SSF53448">
    <property type="entry name" value="Nucleotide-diphospho-sugar transferases"/>
    <property type="match status" value="1"/>
</dbReference>
<dbReference type="PANTHER" id="PTHR21485:SF6">
    <property type="entry name" value="N-ACYLNEURAMINATE CYTIDYLYLTRANSFERASE-RELATED"/>
    <property type="match status" value="1"/>
</dbReference>
<dbReference type="eggNOG" id="COG1083">
    <property type="taxonomic scope" value="Bacteria"/>
</dbReference>
<dbReference type="Proteomes" id="UP000005435">
    <property type="component" value="Chromosome"/>
</dbReference>
<dbReference type="STRING" id="720554.Clocl_4178"/>
<dbReference type="KEGG" id="ccl:Clocl_4178"/>
<dbReference type="AlphaFoldDB" id="G8LUF9"/>
<evidence type="ECO:0000313" key="2">
    <source>
        <dbReference type="Proteomes" id="UP000005435"/>
    </source>
</evidence>
<dbReference type="InterPro" id="IPR029044">
    <property type="entry name" value="Nucleotide-diphossugar_trans"/>
</dbReference>
<reference evidence="2" key="1">
    <citation type="submission" date="2011-12" db="EMBL/GenBank/DDBJ databases">
        <title>Complete sequence of Clostridium clariflavum DSM 19732.</title>
        <authorList>
            <consortium name="US DOE Joint Genome Institute"/>
            <person name="Lucas S."/>
            <person name="Han J."/>
            <person name="Lapidus A."/>
            <person name="Cheng J.-F."/>
            <person name="Goodwin L."/>
            <person name="Pitluck S."/>
            <person name="Peters L."/>
            <person name="Teshima H."/>
            <person name="Detter J.C."/>
            <person name="Han C."/>
            <person name="Tapia R."/>
            <person name="Land M."/>
            <person name="Hauser L."/>
            <person name="Kyrpides N."/>
            <person name="Ivanova N."/>
            <person name="Pagani I."/>
            <person name="Kitzmiller T."/>
            <person name="Lynd L."/>
            <person name="Izquierdo J."/>
            <person name="Woyke T."/>
        </authorList>
    </citation>
    <scope>NUCLEOTIDE SEQUENCE [LARGE SCALE GENOMIC DNA]</scope>
    <source>
        <strain evidence="2">DSM 19732 / NBRC 101661 / EBR45</strain>
    </source>
</reference>
<evidence type="ECO:0000313" key="1">
    <source>
        <dbReference type="EMBL" id="AEV70607.1"/>
    </source>
</evidence>
<organism evidence="1 2">
    <name type="scientific">Acetivibrio clariflavus (strain DSM 19732 / NBRC 101661 / EBR45)</name>
    <name type="common">Clostridium clariflavum</name>
    <dbReference type="NCBI Taxonomy" id="720554"/>
    <lineage>
        <taxon>Bacteria</taxon>
        <taxon>Bacillati</taxon>
        <taxon>Bacillota</taxon>
        <taxon>Clostridia</taxon>
        <taxon>Eubacteriales</taxon>
        <taxon>Oscillospiraceae</taxon>
        <taxon>Acetivibrio</taxon>
    </lineage>
</organism>
<sequence>MDNIGTALLTVNCKERNVIIMKILFTICGRKGSKGVKSKNIKTFLGFPLAFYTASFIDLFIKRNNWVDSDIVLNTDSENLIDLFKNKLNMPIEIIERDPELAKDYVPKISVIKNCYDVMVERKKVSYDIVIDLDITSPLRRLRDLQSLIEKKLNSNADVVFSVTSARRNPYFNMVKKGENGYERVIESSFNARQEAPNVFDINGSMYAYSPDFLKSGKGLFDGICDIIEMRDTAVLDIDHENDFELMEVIAKYLYSSDNEYNCIRENINNILLKD</sequence>
<dbReference type="RefSeq" id="WP_014257102.1">
    <property type="nucleotide sequence ID" value="NC_016627.1"/>
</dbReference>
<dbReference type="InterPro" id="IPR050793">
    <property type="entry name" value="CMP-NeuNAc_synthase"/>
</dbReference>
<dbReference type="GO" id="GO:0008781">
    <property type="term" value="F:N-acylneuraminate cytidylyltransferase activity"/>
    <property type="evidence" value="ECO:0007669"/>
    <property type="project" value="TreeGrafter"/>
</dbReference>
<protein>
    <submittedName>
        <fullName evidence="1">CMP-N-acetylneuraminic acid synthetase</fullName>
    </submittedName>
</protein>
<dbReference type="CDD" id="cd02513">
    <property type="entry name" value="CMP-NeuAc_Synthase"/>
    <property type="match status" value="1"/>
</dbReference>
<reference evidence="1 2" key="2">
    <citation type="journal article" date="2012" name="Stand. Genomic Sci.">
        <title>Complete Genome Sequence of Clostridium clariflavum DSM 19732.</title>
        <authorList>
            <person name="Izquierdo J.A."/>
            <person name="Goodwin L."/>
            <person name="Davenport K.W."/>
            <person name="Teshima H."/>
            <person name="Bruce D."/>
            <person name="Detter C."/>
            <person name="Tapia R."/>
            <person name="Han S."/>
            <person name="Land M."/>
            <person name="Hauser L."/>
            <person name="Jeffries C.D."/>
            <person name="Han J."/>
            <person name="Pitluck S."/>
            <person name="Nolan M."/>
            <person name="Chen A."/>
            <person name="Huntemann M."/>
            <person name="Mavromatis K."/>
            <person name="Mikhailova N."/>
            <person name="Liolios K."/>
            <person name="Woyke T."/>
            <person name="Lynd L.R."/>
        </authorList>
    </citation>
    <scope>NUCLEOTIDE SEQUENCE [LARGE SCALE GENOMIC DNA]</scope>
    <source>
        <strain evidence="2">DSM 19732 / NBRC 101661 / EBR45</strain>
    </source>
</reference>
<accession>G8LUF9</accession>
<name>G8LUF9_ACECE</name>
<dbReference type="Pfam" id="PF02348">
    <property type="entry name" value="CTP_transf_3"/>
    <property type="match status" value="1"/>
</dbReference>
<dbReference type="EMBL" id="CP003065">
    <property type="protein sequence ID" value="AEV70607.1"/>
    <property type="molecule type" value="Genomic_DNA"/>
</dbReference>
<proteinExistence type="predicted"/>
<keyword evidence="2" id="KW-1185">Reference proteome</keyword>
<dbReference type="HOGENOM" id="CLU_042930_1_0_9"/>
<gene>
    <name evidence="1" type="ordered locus">Clocl_4178</name>
</gene>
<dbReference type="InterPro" id="IPR003329">
    <property type="entry name" value="Cytidylyl_trans"/>
</dbReference>